<feature type="compositionally biased region" description="Polar residues" evidence="1">
    <location>
        <begin position="166"/>
        <end position="178"/>
    </location>
</feature>
<dbReference type="OrthoDB" id="3946700at2759"/>
<dbReference type="AlphaFoldDB" id="A0A9W9P657"/>
<dbReference type="Proteomes" id="UP001150941">
    <property type="component" value="Unassembled WGS sequence"/>
</dbReference>
<dbReference type="RefSeq" id="XP_058331493.1">
    <property type="nucleotide sequence ID" value="XM_058472490.1"/>
</dbReference>
<feature type="compositionally biased region" description="Low complexity" evidence="1">
    <location>
        <begin position="16"/>
        <end position="31"/>
    </location>
</feature>
<evidence type="ECO:0000256" key="1">
    <source>
        <dbReference type="SAM" id="MobiDB-lite"/>
    </source>
</evidence>
<accession>A0A9W9P657</accession>
<evidence type="ECO:0000313" key="3">
    <source>
        <dbReference type="Proteomes" id="UP001150941"/>
    </source>
</evidence>
<organism evidence="2 3">
    <name type="scientific">Penicillium chermesinum</name>
    <dbReference type="NCBI Taxonomy" id="63820"/>
    <lineage>
        <taxon>Eukaryota</taxon>
        <taxon>Fungi</taxon>
        <taxon>Dikarya</taxon>
        <taxon>Ascomycota</taxon>
        <taxon>Pezizomycotina</taxon>
        <taxon>Eurotiomycetes</taxon>
        <taxon>Eurotiomycetidae</taxon>
        <taxon>Eurotiales</taxon>
        <taxon>Aspergillaceae</taxon>
        <taxon>Penicillium</taxon>
    </lineage>
</organism>
<sequence>MGDPSIHPHPDTNLPSTDSSFSSTFTSAADTLRNGGSASRGTNSLPHLRWQSNGLTPNQLALDPTSDQFNPCDFSSDDEDAPPNYGQILATQPVSLRRPPGLNSTLSSHPPIPTISLSFSSLDSGDTDLQQMQAILDRLARREDIPDDWWAGAGLSRNMGRGLSATAPTRANENENSG</sequence>
<reference evidence="2" key="1">
    <citation type="submission" date="2022-11" db="EMBL/GenBank/DDBJ databases">
        <authorList>
            <person name="Petersen C."/>
        </authorList>
    </citation>
    <scope>NUCLEOTIDE SEQUENCE</scope>
    <source>
        <strain evidence="2">IBT 19713</strain>
    </source>
</reference>
<name>A0A9W9P657_9EURO</name>
<feature type="region of interest" description="Disordered" evidence="1">
    <location>
        <begin position="1"/>
        <end position="86"/>
    </location>
</feature>
<gene>
    <name evidence="2" type="ORF">N7468_003193</name>
</gene>
<reference evidence="2" key="2">
    <citation type="journal article" date="2023" name="IMA Fungus">
        <title>Comparative genomic study of the Penicillium genus elucidates a diverse pangenome and 15 lateral gene transfer events.</title>
        <authorList>
            <person name="Petersen C."/>
            <person name="Sorensen T."/>
            <person name="Nielsen M.R."/>
            <person name="Sondergaard T.E."/>
            <person name="Sorensen J.L."/>
            <person name="Fitzpatrick D.A."/>
            <person name="Frisvad J.C."/>
            <person name="Nielsen K.L."/>
        </authorList>
    </citation>
    <scope>NUCLEOTIDE SEQUENCE</scope>
    <source>
        <strain evidence="2">IBT 19713</strain>
    </source>
</reference>
<dbReference type="GeneID" id="83199793"/>
<feature type="region of interest" description="Disordered" evidence="1">
    <location>
        <begin position="153"/>
        <end position="178"/>
    </location>
</feature>
<comment type="caution">
    <text evidence="2">The sequence shown here is derived from an EMBL/GenBank/DDBJ whole genome shotgun (WGS) entry which is preliminary data.</text>
</comment>
<feature type="compositionally biased region" description="Polar residues" evidence="1">
    <location>
        <begin position="34"/>
        <end position="69"/>
    </location>
</feature>
<keyword evidence="3" id="KW-1185">Reference proteome</keyword>
<dbReference type="EMBL" id="JAPQKS010000003">
    <property type="protein sequence ID" value="KAJ5238574.1"/>
    <property type="molecule type" value="Genomic_DNA"/>
</dbReference>
<feature type="compositionally biased region" description="Basic and acidic residues" evidence="1">
    <location>
        <begin position="1"/>
        <end position="10"/>
    </location>
</feature>
<proteinExistence type="predicted"/>
<protein>
    <submittedName>
        <fullName evidence="2">Uncharacterized protein</fullName>
    </submittedName>
</protein>
<evidence type="ECO:0000313" key="2">
    <source>
        <dbReference type="EMBL" id="KAJ5238574.1"/>
    </source>
</evidence>